<proteinExistence type="predicted"/>
<dbReference type="AlphaFoldDB" id="A0AAD8F6X3"/>
<dbReference type="EMBL" id="JASAOG010000091">
    <property type="protein sequence ID" value="KAK0052878.1"/>
    <property type="molecule type" value="Genomic_DNA"/>
</dbReference>
<comment type="caution">
    <text evidence="1">The sequence shown here is derived from an EMBL/GenBank/DDBJ whole genome shotgun (WGS) entry which is preliminary data.</text>
</comment>
<reference evidence="1" key="1">
    <citation type="journal article" date="2023" name="PLoS Negl. Trop. Dis.">
        <title>A genome sequence for Biomphalaria pfeifferi, the major vector snail for the human-infecting parasite Schistosoma mansoni.</title>
        <authorList>
            <person name="Bu L."/>
            <person name="Lu L."/>
            <person name="Laidemitt M.R."/>
            <person name="Zhang S.M."/>
            <person name="Mutuku M."/>
            <person name="Mkoji G."/>
            <person name="Steinauer M."/>
            <person name="Loker E.S."/>
        </authorList>
    </citation>
    <scope>NUCLEOTIDE SEQUENCE</scope>
    <source>
        <strain evidence="1">KasaAsao</strain>
    </source>
</reference>
<dbReference type="Proteomes" id="UP001233172">
    <property type="component" value="Unassembled WGS sequence"/>
</dbReference>
<gene>
    <name evidence="1" type="ORF">Bpfe_017732</name>
</gene>
<name>A0AAD8F6X3_BIOPF</name>
<evidence type="ECO:0000313" key="2">
    <source>
        <dbReference type="Proteomes" id="UP001233172"/>
    </source>
</evidence>
<organism evidence="1 2">
    <name type="scientific">Biomphalaria pfeifferi</name>
    <name type="common">Bloodfluke planorb</name>
    <name type="synonym">Freshwater snail</name>
    <dbReference type="NCBI Taxonomy" id="112525"/>
    <lineage>
        <taxon>Eukaryota</taxon>
        <taxon>Metazoa</taxon>
        <taxon>Spiralia</taxon>
        <taxon>Lophotrochozoa</taxon>
        <taxon>Mollusca</taxon>
        <taxon>Gastropoda</taxon>
        <taxon>Heterobranchia</taxon>
        <taxon>Euthyneura</taxon>
        <taxon>Panpulmonata</taxon>
        <taxon>Hygrophila</taxon>
        <taxon>Lymnaeoidea</taxon>
        <taxon>Planorbidae</taxon>
        <taxon>Biomphalaria</taxon>
    </lineage>
</organism>
<reference evidence="1" key="2">
    <citation type="submission" date="2023-04" db="EMBL/GenBank/DDBJ databases">
        <authorList>
            <person name="Bu L."/>
            <person name="Lu L."/>
            <person name="Laidemitt M.R."/>
            <person name="Zhang S.M."/>
            <person name="Mutuku M."/>
            <person name="Mkoji G."/>
            <person name="Steinauer M."/>
            <person name="Loker E.S."/>
        </authorList>
    </citation>
    <scope>NUCLEOTIDE SEQUENCE</scope>
    <source>
        <strain evidence="1">KasaAsao</strain>
        <tissue evidence="1">Whole Snail</tissue>
    </source>
</reference>
<accession>A0AAD8F6X3</accession>
<keyword evidence="2" id="KW-1185">Reference proteome</keyword>
<feature type="non-terminal residue" evidence="1">
    <location>
        <position position="1"/>
    </location>
</feature>
<evidence type="ECO:0000313" key="1">
    <source>
        <dbReference type="EMBL" id="KAK0052878.1"/>
    </source>
</evidence>
<protein>
    <submittedName>
        <fullName evidence="1">Uncharacterized protein</fullName>
    </submittedName>
</protein>
<sequence>ENLSKDKAVQTTLTYDENGLTPFHKNVYRLLNHMAKENTEVIEESKVEDIVKSLLELYEKCPEINLELDNRNDGFSGNNLHV</sequence>